<evidence type="ECO:0000256" key="1">
    <source>
        <dbReference type="SAM" id="Phobius"/>
    </source>
</evidence>
<evidence type="ECO:0000313" key="2">
    <source>
        <dbReference type="EMBL" id="KKP44704.1"/>
    </source>
</evidence>
<feature type="transmembrane region" description="Helical" evidence="1">
    <location>
        <begin position="62"/>
        <end position="84"/>
    </location>
</feature>
<evidence type="ECO:0000313" key="3">
    <source>
        <dbReference type="Proteomes" id="UP000034302"/>
    </source>
</evidence>
<name>A0A0F9ZKQ8_9BACT</name>
<gene>
    <name evidence="2" type="ORF">UR34_C0001G0050</name>
</gene>
<dbReference type="Pfam" id="PF04307">
    <property type="entry name" value="YdjM"/>
    <property type="match status" value="1"/>
</dbReference>
<feature type="transmembrane region" description="Helical" evidence="1">
    <location>
        <begin position="148"/>
        <end position="173"/>
    </location>
</feature>
<organism evidence="2 3">
    <name type="scientific">candidate division WS6 bacterium GW2011_GWC1_33_20</name>
    <dbReference type="NCBI Taxonomy" id="1619089"/>
    <lineage>
        <taxon>Bacteria</taxon>
        <taxon>Candidatus Dojkabacteria</taxon>
    </lineage>
</organism>
<protein>
    <recommendedName>
        <fullName evidence="4">Membrane-bound metal-dependent hydrolase</fullName>
    </recommendedName>
</protein>
<dbReference type="AlphaFoldDB" id="A0A0F9ZKQ8"/>
<feature type="transmembrane region" description="Helical" evidence="1">
    <location>
        <begin position="104"/>
        <end position="128"/>
    </location>
</feature>
<feature type="transmembrane region" description="Helical" evidence="1">
    <location>
        <begin position="185"/>
        <end position="205"/>
    </location>
</feature>
<dbReference type="Proteomes" id="UP000034302">
    <property type="component" value="Unassembled WGS sequence"/>
</dbReference>
<accession>A0A0F9ZKQ8</accession>
<keyword evidence="1" id="KW-0812">Transmembrane</keyword>
<reference evidence="2 3" key="1">
    <citation type="journal article" date="2015" name="Nature">
        <title>rRNA introns, odd ribosomes, and small enigmatic genomes across a large radiation of phyla.</title>
        <authorList>
            <person name="Brown C.T."/>
            <person name="Hug L.A."/>
            <person name="Thomas B.C."/>
            <person name="Sharon I."/>
            <person name="Castelle C.J."/>
            <person name="Singh A."/>
            <person name="Wilkins M.J."/>
            <person name="Williams K.H."/>
            <person name="Banfield J.F."/>
        </authorList>
    </citation>
    <scope>NUCLEOTIDE SEQUENCE [LARGE SCALE GENOMIC DNA]</scope>
</reference>
<dbReference type="EMBL" id="LBOV01000001">
    <property type="protein sequence ID" value="KKP44704.1"/>
    <property type="molecule type" value="Genomic_DNA"/>
</dbReference>
<keyword evidence="1" id="KW-1133">Transmembrane helix</keyword>
<dbReference type="InterPro" id="IPR007404">
    <property type="entry name" value="YdjM-like"/>
</dbReference>
<evidence type="ECO:0008006" key="4">
    <source>
        <dbReference type="Google" id="ProtNLM"/>
    </source>
</evidence>
<proteinExistence type="predicted"/>
<feature type="transmembrane region" description="Helical" evidence="1">
    <location>
        <begin position="30"/>
        <end position="50"/>
    </location>
</feature>
<sequence length="404" mass="46504">MFLAHGPISYILNEKIQQKGISKLTKQEHIFIMILSLIFGILPDLDLAILTVTDIPPFQHHLIFSHSLLFFIFCWLLLILVLYLMKSLLNTESRQVLNDRLITLIHRAFLIGVLSHLFADILFSYSQVLYPLTKQFTIFGSILSSNYFAGYFATPSFALELISVSIFLLLIYLKYLKHIPVIKTLLYTIIGVSTIWLFVCVYMNLNTYNKSFHMTNGQKAEDMDYDGIQDMFDSDTNNNGINNIFDVNKEQLVKSVTDLSNGKYLTSSDSSFSGEFKHFFGAFNSYRLISQAYFEQNLPIEPVLKEYAKNKYNIQSYTLDIEYPTLLYEYFNDMNIIDNSSNENSPGNIFFVLNGQGDVVNMGILLDDEMVGIVLQGDERLVTHTKEDIKRVYEDSRLSTVQFE</sequence>
<comment type="caution">
    <text evidence="2">The sequence shown here is derived from an EMBL/GenBank/DDBJ whole genome shotgun (WGS) entry which is preliminary data.</text>
</comment>
<keyword evidence="1" id="KW-0472">Membrane</keyword>